<accession>A0AAV4BN88</accession>
<protein>
    <submittedName>
        <fullName evidence="1">Uncharacterized protein</fullName>
    </submittedName>
</protein>
<dbReference type="Proteomes" id="UP000735302">
    <property type="component" value="Unassembled WGS sequence"/>
</dbReference>
<gene>
    <name evidence="1" type="ORF">PoB_004676800</name>
</gene>
<name>A0AAV4BN88_9GAST</name>
<organism evidence="1 2">
    <name type="scientific">Plakobranchus ocellatus</name>
    <dbReference type="NCBI Taxonomy" id="259542"/>
    <lineage>
        <taxon>Eukaryota</taxon>
        <taxon>Metazoa</taxon>
        <taxon>Spiralia</taxon>
        <taxon>Lophotrochozoa</taxon>
        <taxon>Mollusca</taxon>
        <taxon>Gastropoda</taxon>
        <taxon>Heterobranchia</taxon>
        <taxon>Euthyneura</taxon>
        <taxon>Panpulmonata</taxon>
        <taxon>Sacoglossa</taxon>
        <taxon>Placobranchoidea</taxon>
        <taxon>Plakobranchidae</taxon>
        <taxon>Plakobranchus</taxon>
    </lineage>
</organism>
<evidence type="ECO:0000313" key="1">
    <source>
        <dbReference type="EMBL" id="GFO20263.1"/>
    </source>
</evidence>
<reference evidence="1 2" key="1">
    <citation type="journal article" date="2021" name="Elife">
        <title>Chloroplast acquisition without the gene transfer in kleptoplastic sea slugs, Plakobranchus ocellatus.</title>
        <authorList>
            <person name="Maeda T."/>
            <person name="Takahashi S."/>
            <person name="Yoshida T."/>
            <person name="Shimamura S."/>
            <person name="Takaki Y."/>
            <person name="Nagai Y."/>
            <person name="Toyoda A."/>
            <person name="Suzuki Y."/>
            <person name="Arimoto A."/>
            <person name="Ishii H."/>
            <person name="Satoh N."/>
            <person name="Nishiyama T."/>
            <person name="Hasebe M."/>
            <person name="Maruyama T."/>
            <person name="Minagawa J."/>
            <person name="Obokata J."/>
            <person name="Shigenobu S."/>
        </authorList>
    </citation>
    <scope>NUCLEOTIDE SEQUENCE [LARGE SCALE GENOMIC DNA]</scope>
</reference>
<sequence>MEVERNAFLSVGEQRFDQLLGLALVIENMTESVNYEGSDLLQKISEKDWGVGGTVASESALRSAGTLLSRFRVPPPAPWPDVTEGPKP</sequence>
<dbReference type="EMBL" id="BLXT01005154">
    <property type="protein sequence ID" value="GFO20263.1"/>
    <property type="molecule type" value="Genomic_DNA"/>
</dbReference>
<proteinExistence type="predicted"/>
<dbReference type="AlphaFoldDB" id="A0AAV4BN88"/>
<comment type="caution">
    <text evidence="1">The sequence shown here is derived from an EMBL/GenBank/DDBJ whole genome shotgun (WGS) entry which is preliminary data.</text>
</comment>
<evidence type="ECO:0000313" key="2">
    <source>
        <dbReference type="Proteomes" id="UP000735302"/>
    </source>
</evidence>
<keyword evidence="2" id="KW-1185">Reference proteome</keyword>